<reference evidence="1 2" key="1">
    <citation type="submission" date="2018-06" db="EMBL/GenBank/DDBJ databases">
        <authorList>
            <consortium name="Pathogen Informatics"/>
            <person name="Doyle S."/>
        </authorList>
    </citation>
    <scope>NUCLEOTIDE SEQUENCE [LARGE SCALE GENOMIC DNA]</scope>
    <source>
        <strain evidence="1 2">NCTC10288</strain>
    </source>
</reference>
<proteinExistence type="predicted"/>
<evidence type="ECO:0000313" key="1">
    <source>
        <dbReference type="EMBL" id="SQH98073.1"/>
    </source>
</evidence>
<sequence>MTLREDAADAVLGDVSLPVPHYYIVVFVTVWCGVFDNSPSICGVGKSVFEWVCCFGLGLVRCY</sequence>
<accession>A0A2X4R802</accession>
<name>A0A2X4R802_9CORY</name>
<organism evidence="1 2">
    <name type="scientific">Corynebacterium minutissimum</name>
    <dbReference type="NCBI Taxonomy" id="38301"/>
    <lineage>
        <taxon>Bacteria</taxon>
        <taxon>Bacillati</taxon>
        <taxon>Actinomycetota</taxon>
        <taxon>Actinomycetes</taxon>
        <taxon>Mycobacteriales</taxon>
        <taxon>Corynebacteriaceae</taxon>
        <taxon>Corynebacterium</taxon>
    </lineage>
</organism>
<dbReference type="AlphaFoldDB" id="A0A2X4R802"/>
<dbReference type="EMBL" id="LS483460">
    <property type="protein sequence ID" value="SQH98073.1"/>
    <property type="molecule type" value="Genomic_DNA"/>
</dbReference>
<dbReference type="KEGG" id="cmin:NCTC10288_00034"/>
<gene>
    <name evidence="1" type="ORF">NCTC10288_00034</name>
</gene>
<evidence type="ECO:0000313" key="2">
    <source>
        <dbReference type="Proteomes" id="UP000249264"/>
    </source>
</evidence>
<protein>
    <submittedName>
        <fullName evidence="1">Uncharacterized protein</fullName>
    </submittedName>
</protein>
<dbReference type="Proteomes" id="UP000249264">
    <property type="component" value="Chromosome 1"/>
</dbReference>